<dbReference type="RefSeq" id="WP_190926964.1">
    <property type="nucleotide sequence ID" value="NZ_JACXJA010000010.1"/>
</dbReference>
<name>A0A927C6R4_9BACL</name>
<dbReference type="EMBL" id="JACXJA010000010">
    <property type="protein sequence ID" value="MBD2862245.1"/>
    <property type="molecule type" value="Genomic_DNA"/>
</dbReference>
<dbReference type="InterPro" id="IPR014922">
    <property type="entry name" value="YdhG-like"/>
</dbReference>
<protein>
    <submittedName>
        <fullName evidence="2">DUF1801 domain-containing protein</fullName>
    </submittedName>
</protein>
<evidence type="ECO:0000313" key="2">
    <source>
        <dbReference type="EMBL" id="MBD2862245.1"/>
    </source>
</evidence>
<sequence>MAANLKKTAKLTGSEQVLLFLNELEHPLKPEIEDVRTIILGADDRLTEHIKWNAPSFCMNGEDRITFQLHGKEMFRLVFHCGAKAKRHAENKRLIEDDTGLLDWAANDRAIVKFAGRSDVEAGRDKLTEVIRKWLEAAV</sequence>
<comment type="caution">
    <text evidence="2">The sequence shown here is derived from an EMBL/GenBank/DDBJ whole genome shotgun (WGS) entry which is preliminary data.</text>
</comment>
<dbReference type="AlphaFoldDB" id="A0A927C6R4"/>
<dbReference type="Proteomes" id="UP000639396">
    <property type="component" value="Unassembled WGS sequence"/>
</dbReference>
<proteinExistence type="predicted"/>
<evidence type="ECO:0000313" key="3">
    <source>
        <dbReference type="Proteomes" id="UP000639396"/>
    </source>
</evidence>
<evidence type="ECO:0000259" key="1">
    <source>
        <dbReference type="Pfam" id="PF08818"/>
    </source>
</evidence>
<dbReference type="Pfam" id="PF08818">
    <property type="entry name" value="DUF1801"/>
    <property type="match status" value="1"/>
</dbReference>
<feature type="domain" description="YdhG-like" evidence="1">
    <location>
        <begin position="29"/>
        <end position="135"/>
    </location>
</feature>
<keyword evidence="3" id="KW-1185">Reference proteome</keyword>
<gene>
    <name evidence="2" type="ORF">IDH45_09645</name>
</gene>
<organism evidence="2 3">
    <name type="scientific">Paenibacillus oceani</name>
    <dbReference type="NCBI Taxonomy" id="2772510"/>
    <lineage>
        <taxon>Bacteria</taxon>
        <taxon>Bacillati</taxon>
        <taxon>Bacillota</taxon>
        <taxon>Bacilli</taxon>
        <taxon>Bacillales</taxon>
        <taxon>Paenibacillaceae</taxon>
        <taxon>Paenibacillus</taxon>
    </lineage>
</organism>
<reference evidence="2" key="1">
    <citation type="submission" date="2020-09" db="EMBL/GenBank/DDBJ databases">
        <title>A novel bacterium of genus Paenibacillus, isolated from South China Sea.</title>
        <authorList>
            <person name="Huang H."/>
            <person name="Mo K."/>
            <person name="Hu Y."/>
        </authorList>
    </citation>
    <scope>NUCLEOTIDE SEQUENCE</scope>
    <source>
        <strain evidence="2">IB182363</strain>
    </source>
</reference>
<accession>A0A927C6R4</accession>
<dbReference type="SUPFAM" id="SSF159888">
    <property type="entry name" value="YdhG-like"/>
    <property type="match status" value="1"/>
</dbReference>